<proteinExistence type="predicted"/>
<evidence type="ECO:0000313" key="2">
    <source>
        <dbReference type="EMBL" id="WOK92408.1"/>
    </source>
</evidence>
<keyword evidence="3" id="KW-1185">Reference proteome</keyword>
<accession>A0AAQ3PY70</accession>
<feature type="region of interest" description="Disordered" evidence="1">
    <location>
        <begin position="63"/>
        <end position="115"/>
    </location>
</feature>
<dbReference type="Proteomes" id="UP001327560">
    <property type="component" value="Chromosome 1"/>
</dbReference>
<evidence type="ECO:0000313" key="3">
    <source>
        <dbReference type="Proteomes" id="UP001327560"/>
    </source>
</evidence>
<name>A0AAQ3PY70_9LILI</name>
<organism evidence="2 3">
    <name type="scientific">Canna indica</name>
    <name type="common">Indian-shot</name>
    <dbReference type="NCBI Taxonomy" id="4628"/>
    <lineage>
        <taxon>Eukaryota</taxon>
        <taxon>Viridiplantae</taxon>
        <taxon>Streptophyta</taxon>
        <taxon>Embryophyta</taxon>
        <taxon>Tracheophyta</taxon>
        <taxon>Spermatophyta</taxon>
        <taxon>Magnoliopsida</taxon>
        <taxon>Liliopsida</taxon>
        <taxon>Zingiberales</taxon>
        <taxon>Cannaceae</taxon>
        <taxon>Canna</taxon>
    </lineage>
</organism>
<sequence length="115" mass="12055">MDGQTIIGLDFLRTKQPALLHSPTSRTSSSSNALRSYPPCCLLLASRGRSAVRGGVVGDASDAVRATNAEPQPVPGGGGGVPPGDRRVLLAGVPAPPPRRPPHPRRRLPRPQMII</sequence>
<evidence type="ECO:0000256" key="1">
    <source>
        <dbReference type="SAM" id="MobiDB-lite"/>
    </source>
</evidence>
<feature type="compositionally biased region" description="Basic residues" evidence="1">
    <location>
        <begin position="100"/>
        <end position="109"/>
    </location>
</feature>
<dbReference type="EMBL" id="CP136890">
    <property type="protein sequence ID" value="WOK92408.1"/>
    <property type="molecule type" value="Genomic_DNA"/>
</dbReference>
<reference evidence="2 3" key="1">
    <citation type="submission" date="2023-10" db="EMBL/GenBank/DDBJ databases">
        <title>Chromosome-scale genome assembly provides insights into flower coloration mechanisms of Canna indica.</title>
        <authorList>
            <person name="Li C."/>
        </authorList>
    </citation>
    <scope>NUCLEOTIDE SEQUENCE [LARGE SCALE GENOMIC DNA]</scope>
    <source>
        <tissue evidence="2">Flower</tissue>
    </source>
</reference>
<protein>
    <submittedName>
        <fullName evidence="2">Uncharacterized protein</fullName>
    </submittedName>
</protein>
<gene>
    <name evidence="2" type="ORF">Cni_G01099</name>
</gene>
<dbReference type="AlphaFoldDB" id="A0AAQ3PY70"/>